<evidence type="ECO:0000313" key="3">
    <source>
        <dbReference type="Proteomes" id="UP000001881"/>
    </source>
</evidence>
<dbReference type="Gene3D" id="2.60.40.640">
    <property type="match status" value="1"/>
</dbReference>
<feature type="compositionally biased region" description="Polar residues" evidence="1">
    <location>
        <begin position="251"/>
        <end position="260"/>
    </location>
</feature>
<feature type="region of interest" description="Disordered" evidence="1">
    <location>
        <begin position="692"/>
        <end position="726"/>
    </location>
</feature>
<feature type="compositionally biased region" description="Polar residues" evidence="1">
    <location>
        <begin position="296"/>
        <end position="323"/>
    </location>
</feature>
<feature type="compositionally biased region" description="Acidic residues" evidence="1">
    <location>
        <begin position="935"/>
        <end position="960"/>
    </location>
</feature>
<dbReference type="EMBL" id="CABT02000003">
    <property type="protein sequence ID" value="CCC07562.1"/>
    <property type="molecule type" value="Genomic_DNA"/>
</dbReference>
<feature type="region of interest" description="Disordered" evidence="1">
    <location>
        <begin position="233"/>
        <end position="342"/>
    </location>
</feature>
<feature type="compositionally biased region" description="Basic and acidic residues" evidence="1">
    <location>
        <begin position="974"/>
        <end position="983"/>
    </location>
</feature>
<feature type="region of interest" description="Disordered" evidence="1">
    <location>
        <begin position="638"/>
        <end position="667"/>
    </location>
</feature>
<dbReference type="STRING" id="771870.F7VPY4"/>
<proteinExistence type="predicted"/>
<dbReference type="InParanoid" id="F7VPY4"/>
<dbReference type="InterPro" id="IPR014752">
    <property type="entry name" value="Arrestin-like_C"/>
</dbReference>
<feature type="compositionally biased region" description="Pro residues" evidence="1">
    <location>
        <begin position="41"/>
        <end position="55"/>
    </location>
</feature>
<sequence length="1079" mass="116494">MSPPDPAANSNIRVFVRWQDHVVFAGEEVKCTITFKNVARPPGPPPTTPTKNPHPSPRHLGAAAEQRLRQPSPLGPGHPVQSAATQGGNGRVKGHAADGLAPPPSVRGRGHGHRSTLSLTAPSAAATSRARDSSIPWSPIQNPGSSSSRGGPPSSSSAARSNGHGHKRSVSIVSLGSTKGMDEVPELNSSPVKAQRPARGHARASSLQIIPRVPFFGGPKSGKPASFLREANTMEQTPDHSPRPHTATHPKVQTSQQQPSPLFHASYPPNRNALHSPTEGPLTPSERTRSIFPWATSPSPKASPRADQNSEFRFPFTKSSSSPDVVHGGSSAGPVHEDNIMSPTYSLAGESVRSLPMRSRDQIPTINEHGAIPSARVLSTTSIGGTPRSSGEFYSMSNHSSETLASEYVQPQPLRMVGGRSGHSRRPSSFSPNTAKMPESLMMGYAQIQGSFTLDGSLVNLGPFEQVKRKAVVGGHGGGVIGVETTKRDSGLLRGFGWGSITSSIGELLGGGELSTIKEMRGIASSKSIPLLSTPQSILFVDLQLAPGESKTFEYSFRLPKGLPPTHRGKAMKISYSLVIGTQRPGGAKDKHVKSVDVPFRVLGSVNNHGEILGHDLMAPYIILRDQARVQTVDNTNTASTTTLNNHNHQQQPQQTRQKLLGDKPASNEDSFLSYVDELLSSRSLQLQNGARAPGLLSPTASAPPSRRPSNYSLNSTTSSHFNPFGPQTHMPILTAKEAIDLAILRSNFASHDSNQSTNRFEIARNGRRVAVVMLARPAYRLGEQLTMAIDFEGAEIPCYAVHVALETAERVDSSLALRSEASVHRVTRKVLVSSSEATMFAKRIVFTPTIPVTATPEFMTSGVSLEWKVRVEFVVPSAEALERMGQSQVLGQASQGQGRGQGQGMGMGLGITNNGEEEYEIVSDEEADRNGVIEEVDEEEESEEGKDDNEGEEEEEEEERETRLVKTNGNATAERRGKEQKSKSRSRPPMLRKNQTLSERERERERNTMLQQQQQQQQPHPLLEEISRDDRGGLVLVAAENLICESFEVAVPLRIYGAVGTGLEKLERDEATDEGLPV</sequence>
<feature type="compositionally biased region" description="Gly residues" evidence="1">
    <location>
        <begin position="898"/>
        <end position="910"/>
    </location>
</feature>
<comment type="caution">
    <text evidence="2">The sequence shown here is derived from an EMBL/GenBank/DDBJ whole genome shotgun (WGS) entry which is preliminary data.</text>
</comment>
<reference evidence="2 3" key="1">
    <citation type="journal article" date="2010" name="PLoS Genet.">
        <title>De novo assembly of a 40 Mb eukaryotic genome from short sequence reads: Sordaria macrospora, a model organism for fungal morphogenesis.</title>
        <authorList>
            <person name="Nowrousian M."/>
            <person name="Stajich J."/>
            <person name="Chu M."/>
            <person name="Engh I."/>
            <person name="Espagne E."/>
            <person name="Halliday K."/>
            <person name="Kamerewerd J."/>
            <person name="Kempken F."/>
            <person name="Knab B."/>
            <person name="Kuo H.C."/>
            <person name="Osiewacz H.D."/>
            <person name="Poeggeler S."/>
            <person name="Read N."/>
            <person name="Seiler S."/>
            <person name="Smith K."/>
            <person name="Zickler D."/>
            <person name="Kueck U."/>
            <person name="Freitag M."/>
        </authorList>
    </citation>
    <scope>NUCLEOTIDE SEQUENCE [LARGE SCALE GENOMIC DNA]</scope>
    <source>
        <strain evidence="3">ATCC MYA-333 / DSM 997 / K(L3346) / K-hell</strain>
        <tissue evidence="2">Mycelium</tissue>
    </source>
</reference>
<gene>
    <name evidence="2" type="ORF">SMAC_06764</name>
</gene>
<feature type="compositionally biased region" description="Acidic residues" evidence="1">
    <location>
        <begin position="916"/>
        <end position="928"/>
    </location>
</feature>
<feature type="compositionally biased region" description="Low complexity" evidence="1">
    <location>
        <begin position="142"/>
        <end position="162"/>
    </location>
</feature>
<evidence type="ECO:0000313" key="2">
    <source>
        <dbReference type="EMBL" id="CCC07562.1"/>
    </source>
</evidence>
<organism evidence="2 3">
    <name type="scientific">Sordaria macrospora (strain ATCC MYA-333 / DSM 997 / K(L3346) / K-hell)</name>
    <dbReference type="NCBI Taxonomy" id="771870"/>
    <lineage>
        <taxon>Eukaryota</taxon>
        <taxon>Fungi</taxon>
        <taxon>Dikarya</taxon>
        <taxon>Ascomycota</taxon>
        <taxon>Pezizomycotina</taxon>
        <taxon>Sordariomycetes</taxon>
        <taxon>Sordariomycetidae</taxon>
        <taxon>Sordariales</taxon>
        <taxon>Sordariaceae</taxon>
        <taxon>Sordaria</taxon>
    </lineage>
</organism>
<keyword evidence="3" id="KW-1185">Reference proteome</keyword>
<accession>F7VPY4</accession>
<feature type="compositionally biased region" description="Low complexity" evidence="1">
    <location>
        <begin position="638"/>
        <end position="658"/>
    </location>
</feature>
<feature type="region of interest" description="Disordered" evidence="1">
    <location>
        <begin position="887"/>
        <end position="1023"/>
    </location>
</feature>
<dbReference type="VEuPathDB" id="FungiDB:SMAC_06764"/>
<dbReference type="OMA" id="VLGHDLM"/>
<dbReference type="PANTHER" id="PTHR12507">
    <property type="entry name" value="REDUCED GROWTH PHENOTYPE 1 RGP1, YEAST -RELATED"/>
    <property type="match status" value="1"/>
</dbReference>
<dbReference type="HOGENOM" id="CLU_005862_0_0_1"/>
<name>F7VPY4_SORMK</name>
<feature type="region of interest" description="Disordered" evidence="1">
    <location>
        <begin position="35"/>
        <end position="206"/>
    </location>
</feature>
<feature type="compositionally biased region" description="Basic and acidic residues" evidence="1">
    <location>
        <begin position="999"/>
        <end position="1008"/>
    </location>
</feature>
<dbReference type="eggNOG" id="KOG4469">
    <property type="taxonomic scope" value="Eukaryota"/>
</dbReference>
<protein>
    <submittedName>
        <fullName evidence="2">WGS project CABT00000000 data, contig 2.3</fullName>
    </submittedName>
</protein>
<dbReference type="Proteomes" id="UP000001881">
    <property type="component" value="Unassembled WGS sequence"/>
</dbReference>
<evidence type="ECO:0000256" key="1">
    <source>
        <dbReference type="SAM" id="MobiDB-lite"/>
    </source>
</evidence>
<dbReference type="InterPro" id="IPR014848">
    <property type="entry name" value="Rgp1"/>
</dbReference>
<dbReference type="Pfam" id="PF08737">
    <property type="entry name" value="Rgp1"/>
    <property type="match status" value="1"/>
</dbReference>
<feature type="compositionally biased region" description="Low complexity" evidence="1">
    <location>
        <begin position="115"/>
        <end position="128"/>
    </location>
</feature>
<dbReference type="AlphaFoldDB" id="F7VPY4"/>
<feature type="compositionally biased region" description="Low complexity" evidence="1">
    <location>
        <begin position="698"/>
        <end position="710"/>
    </location>
</feature>
<dbReference type="OrthoDB" id="1918at2759"/>
<feature type="compositionally biased region" description="Polar residues" evidence="1">
    <location>
        <begin position="711"/>
        <end position="722"/>
    </location>
</feature>